<dbReference type="CDD" id="cd03257">
    <property type="entry name" value="ABC_NikE_OppD_transporters"/>
    <property type="match status" value="1"/>
</dbReference>
<dbReference type="SMART" id="SM00382">
    <property type="entry name" value="AAA"/>
    <property type="match status" value="1"/>
</dbReference>
<dbReference type="PANTHER" id="PTHR42764">
    <property type="entry name" value="PHOSPHONATES UTILIZATION ATP-BINDING PROTEIN PHNK-RELATED"/>
    <property type="match status" value="1"/>
</dbReference>
<reference evidence="4 5" key="1">
    <citation type="submission" date="2017-03" db="EMBL/GenBank/DDBJ databases">
        <title>Draft genime sequence of the acidophilic sulfur-oxidizing bacterium Acidithiobacillus sp. SH, isolated from seawater.</title>
        <authorList>
            <person name="Sharmin S."/>
            <person name="Tokuhisa M."/>
            <person name="Kanao T."/>
            <person name="Kamimura K."/>
        </authorList>
    </citation>
    <scope>NUCLEOTIDE SEQUENCE [LARGE SCALE GENOMIC DNA]</scope>
    <source>
        <strain evidence="4 5">SH</strain>
    </source>
</reference>
<organism evidence="4 5">
    <name type="scientific">Acidithiobacillus marinus</name>
    <dbReference type="NCBI Taxonomy" id="187490"/>
    <lineage>
        <taxon>Bacteria</taxon>
        <taxon>Pseudomonadati</taxon>
        <taxon>Pseudomonadota</taxon>
        <taxon>Acidithiobacillia</taxon>
        <taxon>Acidithiobacillales</taxon>
        <taxon>Acidithiobacillaceae</taxon>
        <taxon>Acidithiobacillus</taxon>
    </lineage>
</organism>
<dbReference type="EMBL" id="MXAV01000024">
    <property type="protein sequence ID" value="PKY11153.1"/>
    <property type="molecule type" value="Genomic_DNA"/>
</dbReference>
<evidence type="ECO:0000313" key="5">
    <source>
        <dbReference type="Proteomes" id="UP000234329"/>
    </source>
</evidence>
<dbReference type="GO" id="GO:0005524">
    <property type="term" value="F:ATP binding"/>
    <property type="evidence" value="ECO:0007669"/>
    <property type="project" value="UniProtKB-KW"/>
</dbReference>
<sequence>MLTSSSPAHAPKPTTALGPVLIAQNLYFQFGNQIVLRDVSLEVFPGEVLAIVGESGSGKSTLLNLLYGNLTPSQGIVQAISTTGLQPLSALSQQTLRQLQRSRWGYVCQNPRDALRMTISASGNIIERRMAMGLRHYGTLRQEARHWLEKVEIDPARLDDLPETFSGGMLQRLQIARTLISQPALLYLDEPTSGLDVSVQAALLDLLRKLVSKEQMAVLLVTHDLAVARLLAQRIAVMRHGEIIEAGLADQVLDDPQHPYTQLLVSSVLPA</sequence>
<keyword evidence="4" id="KW-0456">Lyase</keyword>
<dbReference type="InterPro" id="IPR012700">
    <property type="entry name" value="PhnK"/>
</dbReference>
<dbReference type="AlphaFoldDB" id="A0A2I1DMP5"/>
<dbReference type="PANTHER" id="PTHR42764:SF1">
    <property type="entry name" value="PHOSPHONATES UTILIZATION ATP-BINDING PROTEIN PHNK-RELATED"/>
    <property type="match status" value="1"/>
</dbReference>
<keyword evidence="1" id="KW-0547">Nucleotide-binding</keyword>
<feature type="domain" description="ABC transporter" evidence="3">
    <location>
        <begin position="21"/>
        <end position="265"/>
    </location>
</feature>
<accession>A0A2I1DMP5</accession>
<evidence type="ECO:0000313" key="4">
    <source>
        <dbReference type="EMBL" id="PKY11153.1"/>
    </source>
</evidence>
<gene>
    <name evidence="4" type="primary">phnK</name>
    <name evidence="4" type="ORF">B1757_06100</name>
</gene>
<name>A0A2I1DMP5_9PROT</name>
<dbReference type="SUPFAM" id="SSF52540">
    <property type="entry name" value="P-loop containing nucleoside triphosphate hydrolases"/>
    <property type="match status" value="1"/>
</dbReference>
<dbReference type="PIRSF" id="PIRSF037116">
    <property type="entry name" value="CP_lyase_PhnK"/>
    <property type="match status" value="1"/>
</dbReference>
<dbReference type="InParanoid" id="A0A2I1DMP5"/>
<dbReference type="PROSITE" id="PS00211">
    <property type="entry name" value="ABC_TRANSPORTER_1"/>
    <property type="match status" value="1"/>
</dbReference>
<dbReference type="FunCoup" id="A0A2I1DMP5">
    <property type="interactions" value="41"/>
</dbReference>
<dbReference type="InterPro" id="IPR003593">
    <property type="entry name" value="AAA+_ATPase"/>
</dbReference>
<dbReference type="PROSITE" id="PS50893">
    <property type="entry name" value="ABC_TRANSPORTER_2"/>
    <property type="match status" value="1"/>
</dbReference>
<keyword evidence="5" id="KW-1185">Reference proteome</keyword>
<dbReference type="OrthoDB" id="37801at2"/>
<dbReference type="Proteomes" id="UP000234329">
    <property type="component" value="Unassembled WGS sequence"/>
</dbReference>
<evidence type="ECO:0000256" key="1">
    <source>
        <dbReference type="ARBA" id="ARBA00022741"/>
    </source>
</evidence>
<dbReference type="RefSeq" id="WP_101537480.1">
    <property type="nucleotide sequence ID" value="NZ_MXAV01000024.1"/>
</dbReference>
<comment type="caution">
    <text evidence="4">The sequence shown here is derived from an EMBL/GenBank/DDBJ whole genome shotgun (WGS) entry which is preliminary data.</text>
</comment>
<evidence type="ECO:0000256" key="2">
    <source>
        <dbReference type="ARBA" id="ARBA00022840"/>
    </source>
</evidence>
<dbReference type="InterPro" id="IPR027417">
    <property type="entry name" value="P-loop_NTPase"/>
</dbReference>
<evidence type="ECO:0000259" key="3">
    <source>
        <dbReference type="PROSITE" id="PS50893"/>
    </source>
</evidence>
<dbReference type="Gene3D" id="3.40.50.300">
    <property type="entry name" value="P-loop containing nucleotide triphosphate hydrolases"/>
    <property type="match status" value="1"/>
</dbReference>
<dbReference type="InterPro" id="IPR003439">
    <property type="entry name" value="ABC_transporter-like_ATP-bd"/>
</dbReference>
<protein>
    <submittedName>
        <fullName evidence="4">Phosphonate C-P lyase system protein PhnK</fullName>
    </submittedName>
</protein>
<proteinExistence type="predicted"/>
<dbReference type="InterPro" id="IPR017871">
    <property type="entry name" value="ABC_transporter-like_CS"/>
</dbReference>
<keyword evidence="2" id="KW-0067">ATP-binding</keyword>
<dbReference type="GO" id="GO:0019700">
    <property type="term" value="P:organic phosphonate catabolic process"/>
    <property type="evidence" value="ECO:0007669"/>
    <property type="project" value="TreeGrafter"/>
</dbReference>
<dbReference type="Pfam" id="PF00005">
    <property type="entry name" value="ABC_tran"/>
    <property type="match status" value="1"/>
</dbReference>
<dbReference type="GO" id="GO:0016887">
    <property type="term" value="F:ATP hydrolysis activity"/>
    <property type="evidence" value="ECO:0007669"/>
    <property type="project" value="InterPro"/>
</dbReference>
<dbReference type="GO" id="GO:0016829">
    <property type="term" value="F:lyase activity"/>
    <property type="evidence" value="ECO:0007669"/>
    <property type="project" value="UniProtKB-KW"/>
</dbReference>